<dbReference type="SUPFAM" id="SSF141562">
    <property type="entry name" value="At5g01610-like"/>
    <property type="match status" value="1"/>
</dbReference>
<feature type="chain" id="PRO_5042121141" evidence="1">
    <location>
        <begin position="21"/>
        <end position="163"/>
    </location>
</feature>
<keyword evidence="1" id="KW-0732">Signal</keyword>
<gene>
    <name evidence="2" type="ORF">C2S53_016564</name>
</gene>
<keyword evidence="2" id="KW-0812">Transmembrane</keyword>
<organism evidence="2 3">
    <name type="scientific">Perilla frutescens var. hirtella</name>
    <name type="common">Perilla citriodora</name>
    <name type="synonym">Perilla setoyensis</name>
    <dbReference type="NCBI Taxonomy" id="608512"/>
    <lineage>
        <taxon>Eukaryota</taxon>
        <taxon>Viridiplantae</taxon>
        <taxon>Streptophyta</taxon>
        <taxon>Embryophyta</taxon>
        <taxon>Tracheophyta</taxon>
        <taxon>Spermatophyta</taxon>
        <taxon>Magnoliopsida</taxon>
        <taxon>eudicotyledons</taxon>
        <taxon>Gunneridae</taxon>
        <taxon>Pentapetalae</taxon>
        <taxon>asterids</taxon>
        <taxon>lamiids</taxon>
        <taxon>Lamiales</taxon>
        <taxon>Lamiaceae</taxon>
        <taxon>Nepetoideae</taxon>
        <taxon>Elsholtzieae</taxon>
        <taxon>Perilla</taxon>
    </lineage>
</organism>
<name>A0AAD4P2V6_PERFH</name>
<comment type="caution">
    <text evidence="2">The sequence shown here is derived from an EMBL/GenBank/DDBJ whole genome shotgun (WGS) entry which is preliminary data.</text>
</comment>
<dbReference type="EMBL" id="SDAM02000556">
    <property type="protein sequence ID" value="KAH6823960.1"/>
    <property type="molecule type" value="Genomic_DNA"/>
</dbReference>
<reference evidence="2 3" key="1">
    <citation type="journal article" date="2021" name="Nat. Commun.">
        <title>Incipient diploidization of the medicinal plant Perilla within 10,000 years.</title>
        <authorList>
            <person name="Zhang Y."/>
            <person name="Shen Q."/>
            <person name="Leng L."/>
            <person name="Zhang D."/>
            <person name="Chen S."/>
            <person name="Shi Y."/>
            <person name="Ning Z."/>
            <person name="Chen S."/>
        </authorList>
    </citation>
    <scope>NUCLEOTIDE SEQUENCE [LARGE SCALE GENOMIC DNA]</scope>
    <source>
        <strain evidence="3">cv. PC099</strain>
    </source>
</reference>
<feature type="signal peptide" evidence="1">
    <location>
        <begin position="1"/>
        <end position="20"/>
    </location>
</feature>
<dbReference type="InterPro" id="IPR007493">
    <property type="entry name" value="DUF538"/>
</dbReference>
<protein>
    <submittedName>
        <fullName evidence="2">Transmembrane protein</fullName>
    </submittedName>
</protein>
<dbReference type="Gene3D" id="2.30.240.10">
    <property type="entry name" value="At5g01610-like"/>
    <property type="match status" value="1"/>
</dbReference>
<evidence type="ECO:0000313" key="2">
    <source>
        <dbReference type="EMBL" id="KAH6823960.1"/>
    </source>
</evidence>
<keyword evidence="3" id="KW-1185">Reference proteome</keyword>
<sequence length="163" mass="17607">MSFLRRLLLLLTISVAGASADQATAYEVLESYGFPQGLLPKGVMSYKLDSSTGKFSINLGKQCSFTIQGYDLKYKTTITGTISRNRIRNLTGIQVKLLFLWVNIVEVTKDGDDLELSVGIASAGFPADGFEESPQCGCGFKCVNSGEIGGGFSFRNILSLVEI</sequence>
<accession>A0AAD4P2V6</accession>
<dbReference type="PANTHER" id="PTHR31676:SF173">
    <property type="entry name" value="DUF538 DOMAIN-CONTAINING PROTEIN"/>
    <property type="match status" value="1"/>
</dbReference>
<evidence type="ECO:0000256" key="1">
    <source>
        <dbReference type="SAM" id="SignalP"/>
    </source>
</evidence>
<dbReference type="InterPro" id="IPR036758">
    <property type="entry name" value="At5g01610-like"/>
</dbReference>
<dbReference type="AlphaFoldDB" id="A0AAD4P2V6"/>
<dbReference type="PANTHER" id="PTHR31676">
    <property type="entry name" value="T31J12.3 PROTEIN-RELATED"/>
    <property type="match status" value="1"/>
</dbReference>
<dbReference type="Pfam" id="PF04398">
    <property type="entry name" value="DUF538"/>
    <property type="match status" value="1"/>
</dbReference>
<keyword evidence="2" id="KW-0472">Membrane</keyword>
<evidence type="ECO:0000313" key="3">
    <source>
        <dbReference type="Proteomes" id="UP001190926"/>
    </source>
</evidence>
<dbReference type="Proteomes" id="UP001190926">
    <property type="component" value="Unassembled WGS sequence"/>
</dbReference>
<proteinExistence type="predicted"/>